<feature type="transmembrane region" description="Helical" evidence="1">
    <location>
        <begin position="109"/>
        <end position="128"/>
    </location>
</feature>
<evidence type="ECO:0000256" key="1">
    <source>
        <dbReference type="SAM" id="Phobius"/>
    </source>
</evidence>
<dbReference type="AlphaFoldDB" id="A0A078M9L7"/>
<dbReference type="RefSeq" id="WP_035810678.1">
    <property type="nucleotide sequence ID" value="NZ_CCSE01000001.1"/>
</dbReference>
<evidence type="ECO:0000313" key="3">
    <source>
        <dbReference type="EMBL" id="CEA03010.1"/>
    </source>
</evidence>
<dbReference type="InterPro" id="IPR002823">
    <property type="entry name" value="DUF112_TM"/>
</dbReference>
<feature type="transmembrane region" description="Helical" evidence="1">
    <location>
        <begin position="58"/>
        <end position="81"/>
    </location>
</feature>
<keyword evidence="4" id="KW-1185">Reference proteome</keyword>
<feature type="transmembrane region" description="Helical" evidence="1">
    <location>
        <begin position="473"/>
        <end position="491"/>
    </location>
</feature>
<feature type="domain" description="DUF112" evidence="2">
    <location>
        <begin position="17"/>
        <end position="444"/>
    </location>
</feature>
<keyword evidence="1" id="KW-0812">Transmembrane</keyword>
<feature type="transmembrane region" description="Helical" evidence="1">
    <location>
        <begin position="416"/>
        <end position="432"/>
    </location>
</feature>
<evidence type="ECO:0000259" key="2">
    <source>
        <dbReference type="Pfam" id="PF01970"/>
    </source>
</evidence>
<feature type="transmembrane region" description="Helical" evidence="1">
    <location>
        <begin position="197"/>
        <end position="217"/>
    </location>
</feature>
<keyword evidence="1" id="KW-0472">Membrane</keyword>
<dbReference type="PANTHER" id="PTHR35342">
    <property type="entry name" value="TRICARBOXYLIC TRANSPORT PROTEIN"/>
    <property type="match status" value="1"/>
</dbReference>
<proteinExistence type="predicted"/>
<keyword evidence="1" id="KW-1133">Transmembrane helix</keyword>
<feature type="transmembrane region" description="Helical" evidence="1">
    <location>
        <begin position="259"/>
        <end position="283"/>
    </location>
</feature>
<protein>
    <submittedName>
        <fullName evidence="3">Tripartite tricarboxylate transporter TctA family protein</fullName>
    </submittedName>
</protein>
<feature type="transmembrane region" description="Helical" evidence="1">
    <location>
        <begin position="135"/>
        <end position="155"/>
    </location>
</feature>
<feature type="transmembrane region" description="Helical" evidence="1">
    <location>
        <begin position="325"/>
        <end position="347"/>
    </location>
</feature>
<dbReference type="Pfam" id="PF01970">
    <property type="entry name" value="TctA"/>
    <property type="match status" value="1"/>
</dbReference>
<reference evidence="3 4" key="1">
    <citation type="submission" date="2014-07" db="EMBL/GenBank/DDBJ databases">
        <authorList>
            <person name="Urmite Genomes Urmite Genomes"/>
        </authorList>
    </citation>
    <scope>NUCLEOTIDE SEQUENCE [LARGE SCALE GENOMIC DNA]</scope>
    <source>
        <strain evidence="3 4">13MG44_air</strain>
    </source>
</reference>
<sequence length="504" mass="53759">MENFLASLTEVMSFNIILLMIIGVIAGIVFGSIPGFTITMAVALTLPFSFAMEPLPGISLMMGVWVGGASGGLISSILLGIPGTPSSVATTFDGYPMTKNGEPGRALNLGLWASFFGTIISGVILIFAAPMLSEWALAFGPWEYFSLMVLGLSAIASMGEGDMLKGLTAGALGIFFGTIGQDPVLSVSRFTFGEAQLLSGFDFLPVLIGIFAFSQLLSHIKNKTNDKDNEIEEIDIKKVSTSYPLIDTVKDMFDSWFNVLRSSIVGTLVGILPAAGGSIANLLSYDIAKKSSKNPDSYGKGNKDGIIAAEAANNSSEGGALIPTMAFGIPGGAVTAMILGVLLVHGVQPGPYFISSQPVLANGIFIAFFISGIFALIIQSFGIKLFVRINDVPMYLLIPIVFVLCAVGSYAINNRIFDVWVLLLFGIIGYFLRNKGYSLPAFVLGVILGPMTEENLRRAISTNPDITLFLTRPISGILLGLTVLSIGYAVYQEIKSYRRLKLKE</sequence>
<dbReference type="OrthoDB" id="9781349at2"/>
<organism evidence="3 4">
    <name type="scientific">Jeotgalicoccus saudimassiliensis</name>
    <dbReference type="NCBI Taxonomy" id="1461582"/>
    <lineage>
        <taxon>Bacteria</taxon>
        <taxon>Bacillati</taxon>
        <taxon>Bacillota</taxon>
        <taxon>Bacilli</taxon>
        <taxon>Bacillales</taxon>
        <taxon>Staphylococcaceae</taxon>
        <taxon>Jeotgalicoccus</taxon>
    </lineage>
</organism>
<evidence type="ECO:0000313" key="4">
    <source>
        <dbReference type="Proteomes" id="UP000044136"/>
    </source>
</evidence>
<dbReference type="eggNOG" id="COG3333">
    <property type="taxonomic scope" value="Bacteria"/>
</dbReference>
<dbReference type="PANTHER" id="PTHR35342:SF5">
    <property type="entry name" value="TRICARBOXYLIC TRANSPORT PROTEIN"/>
    <property type="match status" value="1"/>
</dbReference>
<dbReference type="Proteomes" id="UP000044136">
    <property type="component" value="Unassembled WGS sequence"/>
</dbReference>
<feature type="transmembrane region" description="Helical" evidence="1">
    <location>
        <begin position="392"/>
        <end position="410"/>
    </location>
</feature>
<feature type="transmembrane region" description="Helical" evidence="1">
    <location>
        <begin position="167"/>
        <end position="185"/>
    </location>
</feature>
<dbReference type="EMBL" id="CCSE01000001">
    <property type="protein sequence ID" value="CEA03010.1"/>
    <property type="molecule type" value="Genomic_DNA"/>
</dbReference>
<accession>A0A078M9L7</accession>
<dbReference type="HOGENOM" id="CLU_022936_2_0_9"/>
<name>A0A078M9L7_9STAP</name>
<feature type="transmembrane region" description="Helical" evidence="1">
    <location>
        <begin position="359"/>
        <end position="380"/>
    </location>
</feature>
<dbReference type="STRING" id="1461582.BN1048_01947"/>
<feature type="transmembrane region" description="Helical" evidence="1">
    <location>
        <begin position="16"/>
        <end position="46"/>
    </location>
</feature>
<gene>
    <name evidence="3" type="ORF">BN1048_01947</name>
</gene>